<dbReference type="OrthoDB" id="9782128at2"/>
<dbReference type="GO" id="GO:0005737">
    <property type="term" value="C:cytoplasm"/>
    <property type="evidence" value="ECO:0007669"/>
    <property type="project" value="TreeGrafter"/>
</dbReference>
<dbReference type="InterPro" id="IPR050275">
    <property type="entry name" value="PGM_Phosphatase"/>
</dbReference>
<dbReference type="PIRSF" id="PIRSF000709">
    <property type="entry name" value="6PFK_2-Ptase"/>
    <property type="match status" value="1"/>
</dbReference>
<accession>A0A3E2NPG3</accession>
<dbReference type="InterPro" id="IPR029033">
    <property type="entry name" value="His_PPase_superfam"/>
</dbReference>
<dbReference type="PANTHER" id="PTHR48100:SF59">
    <property type="entry name" value="ADENOSYLCOBALAMIN_ALPHA-RIBAZOLE PHOSPHATASE"/>
    <property type="match status" value="1"/>
</dbReference>
<sequence>MTKILLVRHAVTNLTGTHLLGRTPGVPLSKQGMVQAESLAKKLSVAGASAVFSSPIQRVEETARPIAQALNLTCNILGDLQELDFGDWTNKTISELEGDEQFKLFNTFRSGTRIPGGELMLEAQTRIVSALERLRNEHVNDTIIVVSHSDIIKAALAFYLGMPIDMMQRIEISPASVSVLELYPETARVTLLNDISDL</sequence>
<dbReference type="Gene3D" id="3.40.50.1240">
    <property type="entry name" value="Phosphoglycerate mutase-like"/>
    <property type="match status" value="1"/>
</dbReference>
<dbReference type="EMBL" id="QWDE01000002">
    <property type="protein sequence ID" value="RFZ82780.1"/>
    <property type="molecule type" value="Genomic_DNA"/>
</dbReference>
<gene>
    <name evidence="1" type="ORF">DYU05_11485</name>
</gene>
<evidence type="ECO:0000313" key="1">
    <source>
        <dbReference type="EMBL" id="RFZ82780.1"/>
    </source>
</evidence>
<evidence type="ECO:0000313" key="2">
    <source>
        <dbReference type="Proteomes" id="UP000260823"/>
    </source>
</evidence>
<dbReference type="InterPro" id="IPR013078">
    <property type="entry name" value="His_Pase_superF_clade-1"/>
</dbReference>
<proteinExistence type="predicted"/>
<comment type="caution">
    <text evidence="1">The sequence shown here is derived from an EMBL/GenBank/DDBJ whole genome shotgun (WGS) entry which is preliminary data.</text>
</comment>
<dbReference type="AlphaFoldDB" id="A0A3E2NPG3"/>
<dbReference type="PANTHER" id="PTHR48100">
    <property type="entry name" value="BROAD-SPECIFICITY PHOSPHATASE YOR283W-RELATED"/>
    <property type="match status" value="1"/>
</dbReference>
<organism evidence="1 2">
    <name type="scientific">Mucilaginibacter terrenus</name>
    <dbReference type="NCBI Taxonomy" id="2482727"/>
    <lineage>
        <taxon>Bacteria</taxon>
        <taxon>Pseudomonadati</taxon>
        <taxon>Bacteroidota</taxon>
        <taxon>Sphingobacteriia</taxon>
        <taxon>Sphingobacteriales</taxon>
        <taxon>Sphingobacteriaceae</taxon>
        <taxon>Mucilaginibacter</taxon>
    </lineage>
</organism>
<dbReference type="Pfam" id="PF00300">
    <property type="entry name" value="His_Phos_1"/>
    <property type="match status" value="1"/>
</dbReference>
<name>A0A3E2NPG3_9SPHI</name>
<dbReference type="SUPFAM" id="SSF53254">
    <property type="entry name" value="Phosphoglycerate mutase-like"/>
    <property type="match status" value="1"/>
</dbReference>
<dbReference type="GO" id="GO:0016791">
    <property type="term" value="F:phosphatase activity"/>
    <property type="evidence" value="ECO:0007669"/>
    <property type="project" value="TreeGrafter"/>
</dbReference>
<dbReference type="SMART" id="SM00855">
    <property type="entry name" value="PGAM"/>
    <property type="match status" value="1"/>
</dbReference>
<dbReference type="Proteomes" id="UP000260823">
    <property type="component" value="Unassembled WGS sequence"/>
</dbReference>
<protein>
    <submittedName>
        <fullName evidence="1">Phosphoglycerate mutase</fullName>
    </submittedName>
</protein>
<keyword evidence="2" id="KW-1185">Reference proteome</keyword>
<reference evidence="1 2" key="1">
    <citation type="submission" date="2018-08" db="EMBL/GenBank/DDBJ databases">
        <title>Mucilaginibacter terrae sp. nov., isolated from manganese diggings.</title>
        <authorList>
            <person name="Huang Y."/>
            <person name="Zhou Z."/>
        </authorList>
    </citation>
    <scope>NUCLEOTIDE SEQUENCE [LARGE SCALE GENOMIC DNA]</scope>
    <source>
        <strain evidence="1 2">ZH6</strain>
    </source>
</reference>
<dbReference type="RefSeq" id="WP_117383183.1">
    <property type="nucleotide sequence ID" value="NZ_QWDE01000002.1"/>
</dbReference>
<dbReference type="CDD" id="cd07067">
    <property type="entry name" value="HP_PGM_like"/>
    <property type="match status" value="1"/>
</dbReference>